<evidence type="ECO:0000256" key="1">
    <source>
        <dbReference type="SAM" id="MobiDB-lite"/>
    </source>
</evidence>
<keyword evidence="3" id="KW-1185">Reference proteome</keyword>
<evidence type="ECO:0000313" key="2">
    <source>
        <dbReference type="EMBL" id="KIM45533.1"/>
    </source>
</evidence>
<feature type="compositionally biased region" description="Low complexity" evidence="1">
    <location>
        <begin position="9"/>
        <end position="22"/>
    </location>
</feature>
<organism evidence="2 3">
    <name type="scientific">Hebeloma cylindrosporum</name>
    <dbReference type="NCBI Taxonomy" id="76867"/>
    <lineage>
        <taxon>Eukaryota</taxon>
        <taxon>Fungi</taxon>
        <taxon>Dikarya</taxon>
        <taxon>Basidiomycota</taxon>
        <taxon>Agaricomycotina</taxon>
        <taxon>Agaricomycetes</taxon>
        <taxon>Agaricomycetidae</taxon>
        <taxon>Agaricales</taxon>
        <taxon>Agaricineae</taxon>
        <taxon>Hymenogastraceae</taxon>
        <taxon>Hebeloma</taxon>
    </lineage>
</organism>
<sequence length="75" mass="8574">MEILKRLAKNSQQTKKNSQQTTDRPSQDGSKRPRPNMKAKQIGIDGLRKKTRIMQSDDMTSWGGGECKKKNKINK</sequence>
<dbReference type="HOGENOM" id="CLU_2671341_0_0_1"/>
<name>A0A0C2Y6R0_HEBCY</name>
<feature type="region of interest" description="Disordered" evidence="1">
    <location>
        <begin position="1"/>
        <end position="75"/>
    </location>
</feature>
<accession>A0A0C2Y6R0</accession>
<reference evidence="2 3" key="1">
    <citation type="submission" date="2014-04" db="EMBL/GenBank/DDBJ databases">
        <authorList>
            <consortium name="DOE Joint Genome Institute"/>
            <person name="Kuo A."/>
            <person name="Gay G."/>
            <person name="Dore J."/>
            <person name="Kohler A."/>
            <person name="Nagy L.G."/>
            <person name="Floudas D."/>
            <person name="Copeland A."/>
            <person name="Barry K.W."/>
            <person name="Cichocki N."/>
            <person name="Veneault-Fourrey C."/>
            <person name="LaButti K."/>
            <person name="Lindquist E.A."/>
            <person name="Lipzen A."/>
            <person name="Lundell T."/>
            <person name="Morin E."/>
            <person name="Murat C."/>
            <person name="Sun H."/>
            <person name="Tunlid A."/>
            <person name="Henrissat B."/>
            <person name="Grigoriev I.V."/>
            <person name="Hibbett D.S."/>
            <person name="Martin F."/>
            <person name="Nordberg H.P."/>
            <person name="Cantor M.N."/>
            <person name="Hua S.X."/>
        </authorList>
    </citation>
    <scope>NUCLEOTIDE SEQUENCE [LARGE SCALE GENOMIC DNA]</scope>
    <source>
        <strain evidence="3">h7</strain>
    </source>
</reference>
<protein>
    <submittedName>
        <fullName evidence="2">Uncharacterized protein</fullName>
    </submittedName>
</protein>
<evidence type="ECO:0000313" key="3">
    <source>
        <dbReference type="Proteomes" id="UP000053424"/>
    </source>
</evidence>
<dbReference type="EMBL" id="KN831772">
    <property type="protein sequence ID" value="KIM45533.1"/>
    <property type="molecule type" value="Genomic_DNA"/>
</dbReference>
<reference evidence="3" key="2">
    <citation type="submission" date="2015-01" db="EMBL/GenBank/DDBJ databases">
        <title>Evolutionary Origins and Diversification of the Mycorrhizal Mutualists.</title>
        <authorList>
            <consortium name="DOE Joint Genome Institute"/>
            <consortium name="Mycorrhizal Genomics Consortium"/>
            <person name="Kohler A."/>
            <person name="Kuo A."/>
            <person name="Nagy L.G."/>
            <person name="Floudas D."/>
            <person name="Copeland A."/>
            <person name="Barry K.W."/>
            <person name="Cichocki N."/>
            <person name="Veneault-Fourrey C."/>
            <person name="LaButti K."/>
            <person name="Lindquist E.A."/>
            <person name="Lipzen A."/>
            <person name="Lundell T."/>
            <person name="Morin E."/>
            <person name="Murat C."/>
            <person name="Riley R."/>
            <person name="Ohm R."/>
            <person name="Sun H."/>
            <person name="Tunlid A."/>
            <person name="Henrissat B."/>
            <person name="Grigoriev I.V."/>
            <person name="Hibbett D.S."/>
            <person name="Martin F."/>
        </authorList>
    </citation>
    <scope>NUCLEOTIDE SEQUENCE [LARGE SCALE GENOMIC DNA]</scope>
    <source>
        <strain evidence="3">h7</strain>
    </source>
</reference>
<proteinExistence type="predicted"/>
<dbReference type="Proteomes" id="UP000053424">
    <property type="component" value="Unassembled WGS sequence"/>
</dbReference>
<gene>
    <name evidence="2" type="ORF">M413DRAFT_442205</name>
</gene>
<dbReference type="AlphaFoldDB" id="A0A0C2Y6R0"/>